<evidence type="ECO:0000313" key="2">
    <source>
        <dbReference type="EMBL" id="KAK7803499.1"/>
    </source>
</evidence>
<evidence type="ECO:0000256" key="1">
    <source>
        <dbReference type="SAM" id="Phobius"/>
    </source>
</evidence>
<dbReference type="AlphaFoldDB" id="A0AAW0HKU8"/>
<dbReference type="EMBL" id="JBBHLL010000416">
    <property type="protein sequence ID" value="KAK7803499.1"/>
    <property type="molecule type" value="Genomic_DNA"/>
</dbReference>
<dbReference type="PANTHER" id="PTHR34923">
    <property type="entry name" value="SMALL INTEGRAL MEMBRANE PROTEIN 20"/>
    <property type="match status" value="1"/>
</dbReference>
<dbReference type="InterPro" id="IPR027917">
    <property type="entry name" value="MITRAC7/Phoenixin"/>
</dbReference>
<reference evidence="2 3" key="1">
    <citation type="journal article" date="2023" name="bioRxiv">
        <title>Conserved and derived expression patterns and positive selection on dental genes reveal complex evolutionary context of ever-growing rodent molars.</title>
        <authorList>
            <person name="Calamari Z.T."/>
            <person name="Song A."/>
            <person name="Cohen E."/>
            <person name="Akter M."/>
            <person name="Roy R.D."/>
            <person name="Hallikas O."/>
            <person name="Christensen M.M."/>
            <person name="Li P."/>
            <person name="Marangoni P."/>
            <person name="Jernvall J."/>
            <person name="Klein O.D."/>
        </authorList>
    </citation>
    <scope>NUCLEOTIDE SEQUENCE [LARGE SCALE GENOMIC DNA]</scope>
    <source>
        <strain evidence="2">V071</strain>
    </source>
</reference>
<dbReference type="GO" id="GO:0033617">
    <property type="term" value="P:mitochondrial respiratory chain complex IV assembly"/>
    <property type="evidence" value="ECO:0007669"/>
    <property type="project" value="InterPro"/>
</dbReference>
<keyword evidence="1" id="KW-0812">Transmembrane</keyword>
<gene>
    <name evidence="2" type="ORF">U0070_002684</name>
</gene>
<dbReference type="Pfam" id="PF15061">
    <property type="entry name" value="MITRAC7_Phoenixin"/>
    <property type="match status" value="1"/>
</dbReference>
<evidence type="ECO:0000313" key="3">
    <source>
        <dbReference type="Proteomes" id="UP001488838"/>
    </source>
</evidence>
<keyword evidence="1" id="KW-1133">Transmembrane helix</keyword>
<name>A0AAW0HKU8_MYOGA</name>
<proteinExistence type="predicted"/>
<comment type="caution">
    <text evidence="2">The sequence shown here is derived from an EMBL/GenBank/DDBJ whole genome shotgun (WGS) entry which is preliminary data.</text>
</comment>
<keyword evidence="3" id="KW-1185">Reference proteome</keyword>
<sequence>MAAARNLRTALIFGGFISMVGAAFYPIYFRPLMRLEEYQKEQAVNRAGIVQEDVQPPVGTLYAGEGTLMLPARARVIETVCKDSVSLQSLENLTDDTIRKRLVAPLTSQEQSQPAGLFVDDLLLMQPLSLPSCGVNPRNLWAQGPAASRLSE</sequence>
<dbReference type="PANTHER" id="PTHR34923:SF1">
    <property type="entry name" value="SMALL INTEGRAL MEMBRANE PROTEIN 20"/>
    <property type="match status" value="1"/>
</dbReference>
<dbReference type="GO" id="GO:0005743">
    <property type="term" value="C:mitochondrial inner membrane"/>
    <property type="evidence" value="ECO:0007669"/>
    <property type="project" value="TreeGrafter"/>
</dbReference>
<dbReference type="Proteomes" id="UP001488838">
    <property type="component" value="Unassembled WGS sequence"/>
</dbReference>
<feature type="transmembrane region" description="Helical" evidence="1">
    <location>
        <begin position="6"/>
        <end position="28"/>
    </location>
</feature>
<protein>
    <recommendedName>
        <fullName evidence="4">Small integral membrane protein 20</fullName>
    </recommendedName>
</protein>
<evidence type="ECO:0008006" key="4">
    <source>
        <dbReference type="Google" id="ProtNLM"/>
    </source>
</evidence>
<organism evidence="2 3">
    <name type="scientific">Myodes glareolus</name>
    <name type="common">Bank vole</name>
    <name type="synonym">Clethrionomys glareolus</name>
    <dbReference type="NCBI Taxonomy" id="447135"/>
    <lineage>
        <taxon>Eukaryota</taxon>
        <taxon>Metazoa</taxon>
        <taxon>Chordata</taxon>
        <taxon>Craniata</taxon>
        <taxon>Vertebrata</taxon>
        <taxon>Euteleostomi</taxon>
        <taxon>Mammalia</taxon>
        <taxon>Eutheria</taxon>
        <taxon>Euarchontoglires</taxon>
        <taxon>Glires</taxon>
        <taxon>Rodentia</taxon>
        <taxon>Myomorpha</taxon>
        <taxon>Muroidea</taxon>
        <taxon>Cricetidae</taxon>
        <taxon>Arvicolinae</taxon>
        <taxon>Myodes</taxon>
    </lineage>
</organism>
<accession>A0AAW0HKU8</accession>
<keyword evidence="1" id="KW-0472">Membrane</keyword>